<dbReference type="RefSeq" id="WP_189456025.1">
    <property type="nucleotide sequence ID" value="NZ_BMYD01000003.1"/>
</dbReference>
<accession>A0A918W8Q2</accession>
<dbReference type="Proteomes" id="UP000646426">
    <property type="component" value="Unassembled WGS sequence"/>
</dbReference>
<dbReference type="PROSITE" id="PS50075">
    <property type="entry name" value="CARRIER"/>
    <property type="match status" value="1"/>
</dbReference>
<evidence type="ECO:0000313" key="2">
    <source>
        <dbReference type="EMBL" id="GHA81954.1"/>
    </source>
</evidence>
<protein>
    <submittedName>
        <fullName evidence="2">Acyl carrier protein</fullName>
    </submittedName>
</protein>
<reference evidence="2" key="2">
    <citation type="submission" date="2020-09" db="EMBL/GenBank/DDBJ databases">
        <authorList>
            <person name="Sun Q."/>
            <person name="Kim S."/>
        </authorList>
    </citation>
    <scope>NUCLEOTIDE SEQUENCE</scope>
    <source>
        <strain evidence="2">KCTC 23077</strain>
    </source>
</reference>
<dbReference type="SUPFAM" id="SSF47336">
    <property type="entry name" value="ACP-like"/>
    <property type="match status" value="1"/>
</dbReference>
<name>A0A918W8Q2_9GAMM</name>
<feature type="domain" description="Carrier" evidence="1">
    <location>
        <begin position="5"/>
        <end position="87"/>
    </location>
</feature>
<sequence length="90" mass="9660">MSAQTPAEAELAQLLVESLNLEGVEPAGIDPEAPLFGDGLGLDSIDALELALAISKRYGFQLRSDSDENRRIFGSLRSLSAHIEQHRVAA</sequence>
<evidence type="ECO:0000313" key="3">
    <source>
        <dbReference type="Proteomes" id="UP000646426"/>
    </source>
</evidence>
<dbReference type="InterPro" id="IPR009081">
    <property type="entry name" value="PP-bd_ACP"/>
</dbReference>
<proteinExistence type="predicted"/>
<dbReference type="NCBIfam" id="NF006617">
    <property type="entry name" value="PRK09184.1"/>
    <property type="match status" value="1"/>
</dbReference>
<dbReference type="Pfam" id="PF00550">
    <property type="entry name" value="PP-binding"/>
    <property type="match status" value="1"/>
</dbReference>
<dbReference type="Gene3D" id="1.10.1200.10">
    <property type="entry name" value="ACP-like"/>
    <property type="match status" value="1"/>
</dbReference>
<dbReference type="AlphaFoldDB" id="A0A918W8Q2"/>
<keyword evidence="3" id="KW-1185">Reference proteome</keyword>
<evidence type="ECO:0000259" key="1">
    <source>
        <dbReference type="PROSITE" id="PS50075"/>
    </source>
</evidence>
<reference evidence="2" key="1">
    <citation type="journal article" date="2014" name="Int. J. Syst. Evol. Microbiol.">
        <title>Complete genome sequence of Corynebacterium casei LMG S-19264T (=DSM 44701T), isolated from a smear-ripened cheese.</title>
        <authorList>
            <consortium name="US DOE Joint Genome Institute (JGI-PGF)"/>
            <person name="Walter F."/>
            <person name="Albersmeier A."/>
            <person name="Kalinowski J."/>
            <person name="Ruckert C."/>
        </authorList>
    </citation>
    <scope>NUCLEOTIDE SEQUENCE</scope>
    <source>
        <strain evidence="2">KCTC 23077</strain>
    </source>
</reference>
<gene>
    <name evidence="2" type="primary">acpC</name>
    <name evidence="2" type="ORF">GCM10007067_19810</name>
</gene>
<dbReference type="InterPro" id="IPR036736">
    <property type="entry name" value="ACP-like_sf"/>
</dbReference>
<comment type="caution">
    <text evidence="2">The sequence shown here is derived from an EMBL/GenBank/DDBJ whole genome shotgun (WGS) entry which is preliminary data.</text>
</comment>
<dbReference type="EMBL" id="BMYD01000003">
    <property type="protein sequence ID" value="GHA81954.1"/>
    <property type="molecule type" value="Genomic_DNA"/>
</dbReference>
<organism evidence="2 3">
    <name type="scientific">Cognatilysobacter bugurensis</name>
    <dbReference type="NCBI Taxonomy" id="543356"/>
    <lineage>
        <taxon>Bacteria</taxon>
        <taxon>Pseudomonadati</taxon>
        <taxon>Pseudomonadota</taxon>
        <taxon>Gammaproteobacteria</taxon>
        <taxon>Lysobacterales</taxon>
        <taxon>Lysobacteraceae</taxon>
        <taxon>Cognatilysobacter</taxon>
    </lineage>
</organism>